<keyword evidence="3" id="KW-1185">Reference proteome</keyword>
<feature type="region of interest" description="Disordered" evidence="1">
    <location>
        <begin position="1"/>
        <end position="39"/>
    </location>
</feature>
<reference evidence="3" key="1">
    <citation type="submission" date="2017-02" db="EMBL/GenBank/DDBJ databases">
        <authorList>
            <person name="Dridi B."/>
        </authorList>
    </citation>
    <scope>NUCLEOTIDE SEQUENCE [LARGE SCALE GENOMIC DNA]</scope>
    <source>
        <strain evidence="3">B Co 03.10</strain>
    </source>
</reference>
<dbReference type="EMBL" id="FWFF01000001">
    <property type="protein sequence ID" value="SLM88710.1"/>
    <property type="molecule type" value="Genomic_DNA"/>
</dbReference>
<gene>
    <name evidence="2" type="ORF">FM105_00825</name>
</gene>
<proteinExistence type="predicted"/>
<accession>A0A1X6WU73</accession>
<name>A0A1X6WU73_9MICO</name>
<dbReference type="AlphaFoldDB" id="A0A1X6WU73"/>
<evidence type="ECO:0000313" key="2">
    <source>
        <dbReference type="EMBL" id="SLM88710.1"/>
    </source>
</evidence>
<evidence type="ECO:0000256" key="1">
    <source>
        <dbReference type="SAM" id="MobiDB-lite"/>
    </source>
</evidence>
<protein>
    <submittedName>
        <fullName evidence="2">Uncharacterized protein</fullName>
    </submittedName>
</protein>
<evidence type="ECO:0000313" key="3">
    <source>
        <dbReference type="Proteomes" id="UP000196581"/>
    </source>
</evidence>
<dbReference type="Proteomes" id="UP000196581">
    <property type="component" value="Unassembled WGS sequence"/>
</dbReference>
<sequence>MPDPSEGSGTSASVAVPVTAPGWEAMPPSAGDGTHAANG</sequence>
<organism evidence="2 3">
    <name type="scientific">Brevibacterium yomogidense</name>
    <dbReference type="NCBI Taxonomy" id="946573"/>
    <lineage>
        <taxon>Bacteria</taxon>
        <taxon>Bacillati</taxon>
        <taxon>Actinomycetota</taxon>
        <taxon>Actinomycetes</taxon>
        <taxon>Micrococcales</taxon>
        <taxon>Brevibacteriaceae</taxon>
        <taxon>Brevibacterium</taxon>
    </lineage>
</organism>